<dbReference type="Pfam" id="PF01575">
    <property type="entry name" value="MaoC_dehydratas"/>
    <property type="match status" value="1"/>
</dbReference>
<evidence type="ECO:0000256" key="1">
    <source>
        <dbReference type="ARBA" id="ARBA00005254"/>
    </source>
</evidence>
<dbReference type="InterPro" id="IPR029069">
    <property type="entry name" value="HotDog_dom_sf"/>
</dbReference>
<dbReference type="PRINTS" id="PR01483">
    <property type="entry name" value="FASYNTHASE"/>
</dbReference>
<evidence type="ECO:0000313" key="5">
    <source>
        <dbReference type="EMBL" id="MEU6826220.1"/>
    </source>
</evidence>
<reference evidence="5 6" key="1">
    <citation type="submission" date="2024-06" db="EMBL/GenBank/DDBJ databases">
        <title>The Natural Products Discovery Center: Release of the First 8490 Sequenced Strains for Exploring Actinobacteria Biosynthetic Diversity.</title>
        <authorList>
            <person name="Kalkreuter E."/>
            <person name="Kautsar S.A."/>
            <person name="Yang D."/>
            <person name="Bader C.D."/>
            <person name="Teijaro C.N."/>
            <person name="Fluegel L."/>
            <person name="Davis C.M."/>
            <person name="Simpson J.R."/>
            <person name="Lauterbach L."/>
            <person name="Steele A.D."/>
            <person name="Gui C."/>
            <person name="Meng S."/>
            <person name="Li G."/>
            <person name="Viehrig K."/>
            <person name="Ye F."/>
            <person name="Su P."/>
            <person name="Kiefer A.F."/>
            <person name="Nichols A."/>
            <person name="Cepeda A.J."/>
            <person name="Yan W."/>
            <person name="Fan B."/>
            <person name="Jiang Y."/>
            <person name="Adhikari A."/>
            <person name="Zheng C.-J."/>
            <person name="Schuster L."/>
            <person name="Cowan T.M."/>
            <person name="Smanski M.J."/>
            <person name="Chevrette M.G."/>
            <person name="De Carvalho L.P.S."/>
            <person name="Shen B."/>
        </authorList>
    </citation>
    <scope>NUCLEOTIDE SEQUENCE [LARGE SCALE GENOMIC DNA]</scope>
    <source>
        <strain evidence="5 6">NPDC046838</strain>
    </source>
</reference>
<feature type="domain" description="MaoC-like" evidence="3">
    <location>
        <begin position="174"/>
        <end position="249"/>
    </location>
</feature>
<dbReference type="Gene3D" id="3.10.129.10">
    <property type="entry name" value="Hotdog Thioesterase"/>
    <property type="match status" value="1"/>
</dbReference>
<dbReference type="InterPro" id="IPR039569">
    <property type="entry name" value="FAS1-like_DH_region"/>
</dbReference>
<evidence type="ECO:0000313" key="6">
    <source>
        <dbReference type="Proteomes" id="UP001551176"/>
    </source>
</evidence>
<feature type="region of interest" description="Disordered" evidence="2">
    <location>
        <begin position="149"/>
        <end position="169"/>
    </location>
</feature>
<dbReference type="EMBL" id="JBEYXV010000025">
    <property type="protein sequence ID" value="MEU6826220.1"/>
    <property type="molecule type" value="Genomic_DNA"/>
</dbReference>
<feature type="region of interest" description="Disordered" evidence="2">
    <location>
        <begin position="259"/>
        <end position="278"/>
    </location>
</feature>
<dbReference type="InterPro" id="IPR003965">
    <property type="entry name" value="Fatty_acid_synthase"/>
</dbReference>
<dbReference type="PANTHER" id="PTHR43841">
    <property type="entry name" value="3-HYDROXYACYL-THIOESTER DEHYDRATASE HTDX-RELATED"/>
    <property type="match status" value="1"/>
</dbReference>
<name>A0ABV3C0M4_9ACTN</name>
<feature type="compositionally biased region" description="Low complexity" evidence="2">
    <location>
        <begin position="266"/>
        <end position="278"/>
    </location>
</feature>
<evidence type="ECO:0000259" key="4">
    <source>
        <dbReference type="Pfam" id="PF13452"/>
    </source>
</evidence>
<accession>A0ABV3C0M4</accession>
<feature type="domain" description="FAS1-like dehydratase" evidence="4">
    <location>
        <begin position="34"/>
        <end position="123"/>
    </location>
</feature>
<sequence length="278" mass="30150">MPALALLRAAFKRPRPYTDTDTAPTTRLSTTLTPDPAHLSAYNRVCGFDATTDGALPLTYPHVLAFPLAMRLMTARDFPLRLLGLVHTSIEITQHHPLRPGDELQLAVRTTQLAPHRRGTEATLLTEATSPQGELLWQSHSTYLARHKTPTASQRTPTPTPVPGKNWSLPADLGRRYAAVSGDRNPIHLHALTARPFGFPRAIAHGMWTAARCLAEQEGTPTHARVEFKAPVLLPSTVTYSSTTQSGTTGTTTTFELRDAQGRPHLTGATTAPTAALP</sequence>
<evidence type="ECO:0000259" key="3">
    <source>
        <dbReference type="Pfam" id="PF01575"/>
    </source>
</evidence>
<proteinExistence type="inferred from homology"/>
<dbReference type="InterPro" id="IPR002539">
    <property type="entry name" value="MaoC-like_dom"/>
</dbReference>
<comment type="caution">
    <text evidence="5">The sequence shown here is derived from an EMBL/GenBank/DDBJ whole genome shotgun (WGS) entry which is preliminary data.</text>
</comment>
<organism evidence="5 6">
    <name type="scientific">Streptomyces atriruber</name>
    <dbReference type="NCBI Taxonomy" id="545121"/>
    <lineage>
        <taxon>Bacteria</taxon>
        <taxon>Bacillati</taxon>
        <taxon>Actinomycetota</taxon>
        <taxon>Actinomycetes</taxon>
        <taxon>Kitasatosporales</taxon>
        <taxon>Streptomycetaceae</taxon>
        <taxon>Streptomyces</taxon>
    </lineage>
</organism>
<dbReference type="Pfam" id="PF13452">
    <property type="entry name" value="FAS1_DH_region"/>
    <property type="match status" value="1"/>
</dbReference>
<gene>
    <name evidence="5" type="ORF">ABZ921_36880</name>
</gene>
<dbReference type="SUPFAM" id="SSF54637">
    <property type="entry name" value="Thioesterase/thiol ester dehydrase-isomerase"/>
    <property type="match status" value="2"/>
</dbReference>
<dbReference type="RefSeq" id="WP_359357259.1">
    <property type="nucleotide sequence ID" value="NZ_JBEYXV010000025.1"/>
</dbReference>
<comment type="similarity">
    <text evidence="1">Belongs to the enoyl-CoA hydratase/isomerase family.</text>
</comment>
<dbReference type="PANTHER" id="PTHR43841:SF1">
    <property type="entry name" value="3-HYDROXYACYL-THIOESTER DEHYDRATASE X"/>
    <property type="match status" value="1"/>
</dbReference>
<protein>
    <submittedName>
        <fullName evidence="5">MaoC/PaaZ C-terminal domain-containing protein</fullName>
    </submittedName>
</protein>
<keyword evidence="6" id="KW-1185">Reference proteome</keyword>
<dbReference type="Proteomes" id="UP001551176">
    <property type="component" value="Unassembled WGS sequence"/>
</dbReference>
<evidence type="ECO:0000256" key="2">
    <source>
        <dbReference type="SAM" id="MobiDB-lite"/>
    </source>
</evidence>